<accession>A0A9D1F945</accession>
<comment type="caution">
    <text evidence="2">The sequence shown here is derived from an EMBL/GenBank/DDBJ whole genome shotgun (WGS) entry which is preliminary data.</text>
</comment>
<organism evidence="2 3">
    <name type="scientific">Candidatus Avoscillospira avistercoris</name>
    <dbReference type="NCBI Taxonomy" id="2840707"/>
    <lineage>
        <taxon>Bacteria</taxon>
        <taxon>Bacillati</taxon>
        <taxon>Bacillota</taxon>
        <taxon>Clostridia</taxon>
        <taxon>Eubacteriales</taxon>
        <taxon>Oscillospiraceae</taxon>
        <taxon>Oscillospiraceae incertae sedis</taxon>
        <taxon>Candidatus Avoscillospira</taxon>
    </lineage>
</organism>
<dbReference type="EMBL" id="DVJJ01000079">
    <property type="protein sequence ID" value="HIS64752.1"/>
    <property type="molecule type" value="Genomic_DNA"/>
</dbReference>
<sequence>MELLYKLLFAYLLLINAVGLGIMCADKQFAKKNHRRVPEARLMTIAAIGGSVGSILGMYLFRHKTRHPKFYIGLPLILLAQLSLVLAAVWYFGLRP</sequence>
<proteinExistence type="predicted"/>
<evidence type="ECO:0000256" key="1">
    <source>
        <dbReference type="SAM" id="Phobius"/>
    </source>
</evidence>
<dbReference type="InterPro" id="IPR010718">
    <property type="entry name" value="DUF1294"/>
</dbReference>
<feature type="transmembrane region" description="Helical" evidence="1">
    <location>
        <begin position="40"/>
        <end position="61"/>
    </location>
</feature>
<reference evidence="2" key="2">
    <citation type="journal article" date="2021" name="PeerJ">
        <title>Extensive microbial diversity within the chicken gut microbiome revealed by metagenomics and culture.</title>
        <authorList>
            <person name="Gilroy R."/>
            <person name="Ravi A."/>
            <person name="Getino M."/>
            <person name="Pursley I."/>
            <person name="Horton D.L."/>
            <person name="Alikhan N.F."/>
            <person name="Baker D."/>
            <person name="Gharbi K."/>
            <person name="Hall N."/>
            <person name="Watson M."/>
            <person name="Adriaenssens E.M."/>
            <person name="Foster-Nyarko E."/>
            <person name="Jarju S."/>
            <person name="Secka A."/>
            <person name="Antonio M."/>
            <person name="Oren A."/>
            <person name="Chaudhuri R.R."/>
            <person name="La Ragione R."/>
            <person name="Hildebrand F."/>
            <person name="Pallen M.J."/>
        </authorList>
    </citation>
    <scope>NUCLEOTIDE SEQUENCE</scope>
    <source>
        <strain evidence="2">ChiBcec16-1751</strain>
    </source>
</reference>
<dbReference type="Proteomes" id="UP000886741">
    <property type="component" value="Unassembled WGS sequence"/>
</dbReference>
<dbReference type="AlphaFoldDB" id="A0A9D1F945"/>
<evidence type="ECO:0000313" key="2">
    <source>
        <dbReference type="EMBL" id="HIS64752.1"/>
    </source>
</evidence>
<feature type="transmembrane region" description="Helical" evidence="1">
    <location>
        <begin position="70"/>
        <end position="93"/>
    </location>
</feature>
<dbReference type="Pfam" id="PF06961">
    <property type="entry name" value="DUF1294"/>
    <property type="match status" value="1"/>
</dbReference>
<protein>
    <submittedName>
        <fullName evidence="2">DUF1294 domain-containing protein</fullName>
    </submittedName>
</protein>
<reference evidence="2" key="1">
    <citation type="submission" date="2020-10" db="EMBL/GenBank/DDBJ databases">
        <authorList>
            <person name="Gilroy R."/>
        </authorList>
    </citation>
    <scope>NUCLEOTIDE SEQUENCE</scope>
    <source>
        <strain evidence="2">ChiBcec16-1751</strain>
    </source>
</reference>
<name>A0A9D1F945_9FIRM</name>
<gene>
    <name evidence="2" type="ORF">IAA83_05195</name>
</gene>
<keyword evidence="1" id="KW-0812">Transmembrane</keyword>
<keyword evidence="1" id="KW-0472">Membrane</keyword>
<keyword evidence="1" id="KW-1133">Transmembrane helix</keyword>
<evidence type="ECO:0000313" key="3">
    <source>
        <dbReference type="Proteomes" id="UP000886741"/>
    </source>
</evidence>